<dbReference type="Pfam" id="PF14016">
    <property type="entry name" value="DUF4232"/>
    <property type="match status" value="1"/>
</dbReference>
<organism evidence="3 4">
    <name type="scientific">Streptomyces alboniger</name>
    <dbReference type="NCBI Taxonomy" id="132473"/>
    <lineage>
        <taxon>Bacteria</taxon>
        <taxon>Bacillati</taxon>
        <taxon>Actinomycetota</taxon>
        <taxon>Actinomycetes</taxon>
        <taxon>Kitasatosporales</taxon>
        <taxon>Streptomycetaceae</taxon>
        <taxon>Streptomyces</taxon>
        <taxon>Streptomyces aurantiacus group</taxon>
    </lineage>
</organism>
<dbReference type="OrthoDB" id="3784430at2"/>
<keyword evidence="1" id="KW-0732">Signal</keyword>
<dbReference type="AlphaFoldDB" id="A0A5J6HHQ0"/>
<name>A0A5J6HHQ0_STRAD</name>
<evidence type="ECO:0000256" key="1">
    <source>
        <dbReference type="SAM" id="SignalP"/>
    </source>
</evidence>
<keyword evidence="4" id="KW-1185">Reference proteome</keyword>
<sequence>MRSRLAARSTRLVLTTVAAAALTATATGAALAAVGGQSTAHAVEQACGTNDLTFKITEKTQAGGYLLVTAKARPGITCYLDGTTPSASFGSSADSEVTPAEQGMTENVKLSGSAAAYAGINPKTTDDDYGIEFEQLFLAVAGDEDNTVTLRLPSPTLIDKPVSTNWHANPADAVPFSS</sequence>
<dbReference type="InterPro" id="IPR025326">
    <property type="entry name" value="DUF4232"/>
</dbReference>
<proteinExistence type="predicted"/>
<protein>
    <submittedName>
        <fullName evidence="3">DUF4232 domain-containing protein</fullName>
    </submittedName>
</protein>
<reference evidence="3 4" key="1">
    <citation type="submission" date="2017-09" db="EMBL/GenBank/DDBJ databases">
        <authorList>
            <person name="Lee N."/>
            <person name="Cho B.-K."/>
        </authorList>
    </citation>
    <scope>NUCLEOTIDE SEQUENCE [LARGE SCALE GENOMIC DNA]</scope>
    <source>
        <strain evidence="3 4">ATCC 12461</strain>
    </source>
</reference>
<feature type="domain" description="DUF4232" evidence="2">
    <location>
        <begin position="47"/>
        <end position="156"/>
    </location>
</feature>
<dbReference type="RefSeq" id="WP_150476810.1">
    <property type="nucleotide sequence ID" value="NZ_CP023695.1"/>
</dbReference>
<gene>
    <name evidence="3" type="ORF">CP975_10810</name>
</gene>
<accession>A0A5J6HHQ0</accession>
<feature type="chain" id="PRO_5039108651" evidence="1">
    <location>
        <begin position="33"/>
        <end position="178"/>
    </location>
</feature>
<feature type="signal peptide" evidence="1">
    <location>
        <begin position="1"/>
        <end position="32"/>
    </location>
</feature>
<dbReference type="EMBL" id="CP023695">
    <property type="protein sequence ID" value="QEV17934.1"/>
    <property type="molecule type" value="Genomic_DNA"/>
</dbReference>
<dbReference type="Proteomes" id="UP000326553">
    <property type="component" value="Chromosome"/>
</dbReference>
<dbReference type="KEGG" id="salw:CP975_10810"/>
<evidence type="ECO:0000313" key="3">
    <source>
        <dbReference type="EMBL" id="QEV17934.1"/>
    </source>
</evidence>
<evidence type="ECO:0000259" key="2">
    <source>
        <dbReference type="Pfam" id="PF14016"/>
    </source>
</evidence>
<evidence type="ECO:0000313" key="4">
    <source>
        <dbReference type="Proteomes" id="UP000326553"/>
    </source>
</evidence>